<keyword evidence="2" id="KW-1185">Reference proteome</keyword>
<evidence type="ECO:0000313" key="1">
    <source>
        <dbReference type="EMBL" id="KAK3794580.1"/>
    </source>
</evidence>
<accession>A0AAE1E5S6</accession>
<dbReference type="AlphaFoldDB" id="A0AAE1E5S6"/>
<name>A0AAE1E5S6_9GAST</name>
<evidence type="ECO:0000313" key="2">
    <source>
        <dbReference type="Proteomes" id="UP001283361"/>
    </source>
</evidence>
<dbReference type="EMBL" id="JAWDGP010001105">
    <property type="protein sequence ID" value="KAK3794580.1"/>
    <property type="molecule type" value="Genomic_DNA"/>
</dbReference>
<sequence>MVKTEVKSALTICRGRRARLLAPRFVSAHAELVTSASVLSAHRLLTVYSLTESETIAVDGSLSFLFRKGTFSAGELINIMIELTNQLCLDLTLNCSANRAMIE</sequence>
<protein>
    <submittedName>
        <fullName evidence="1">Uncharacterized protein</fullName>
    </submittedName>
</protein>
<reference evidence="1" key="1">
    <citation type="journal article" date="2023" name="G3 (Bethesda)">
        <title>A reference genome for the long-term kleptoplast-retaining sea slug Elysia crispata morphotype clarki.</title>
        <authorList>
            <person name="Eastman K.E."/>
            <person name="Pendleton A.L."/>
            <person name="Shaikh M.A."/>
            <person name="Suttiyut T."/>
            <person name="Ogas R."/>
            <person name="Tomko P."/>
            <person name="Gavelis G."/>
            <person name="Widhalm J.R."/>
            <person name="Wisecaver J.H."/>
        </authorList>
    </citation>
    <scope>NUCLEOTIDE SEQUENCE</scope>
    <source>
        <strain evidence="1">ECLA1</strain>
    </source>
</reference>
<organism evidence="1 2">
    <name type="scientific">Elysia crispata</name>
    <name type="common">lettuce slug</name>
    <dbReference type="NCBI Taxonomy" id="231223"/>
    <lineage>
        <taxon>Eukaryota</taxon>
        <taxon>Metazoa</taxon>
        <taxon>Spiralia</taxon>
        <taxon>Lophotrochozoa</taxon>
        <taxon>Mollusca</taxon>
        <taxon>Gastropoda</taxon>
        <taxon>Heterobranchia</taxon>
        <taxon>Euthyneura</taxon>
        <taxon>Panpulmonata</taxon>
        <taxon>Sacoglossa</taxon>
        <taxon>Placobranchoidea</taxon>
        <taxon>Plakobranchidae</taxon>
        <taxon>Elysia</taxon>
    </lineage>
</organism>
<gene>
    <name evidence="1" type="ORF">RRG08_003729</name>
</gene>
<comment type="caution">
    <text evidence="1">The sequence shown here is derived from an EMBL/GenBank/DDBJ whole genome shotgun (WGS) entry which is preliminary data.</text>
</comment>
<proteinExistence type="predicted"/>
<dbReference type="Proteomes" id="UP001283361">
    <property type="component" value="Unassembled WGS sequence"/>
</dbReference>